<keyword evidence="2" id="KW-1185">Reference proteome</keyword>
<sequence>MIKFPLYIVRGFNRKFEENGYICLETYYDRYVLDKPSLSGDYVLRRMQLLADDNKPYKLYKLRYSVNTLSQAIHARTKDFIDEEGNLFTLKKTKFSRIIYKRVVSCVRIFNGKYQCYVSGVNTPFITKEPYNYLALVHYNNSFVLFDVHDEMPEHIKHRIKL</sequence>
<name>A0AAX4Q6N8_9CAUD</name>
<evidence type="ECO:0000313" key="1">
    <source>
        <dbReference type="EMBL" id="XAG95881.1"/>
    </source>
</evidence>
<dbReference type="EMBL" id="PP579741">
    <property type="protein sequence ID" value="XAG95881.1"/>
    <property type="molecule type" value="Genomic_DNA"/>
</dbReference>
<organism evidence="1 2">
    <name type="scientific">Enterobacter phage KKP_3711</name>
    <dbReference type="NCBI Taxonomy" id="3109398"/>
    <lineage>
        <taxon>Viruses</taxon>
        <taxon>Duplodnaviria</taxon>
        <taxon>Heunggongvirae</taxon>
        <taxon>Uroviricota</taxon>
        <taxon>Caudoviricetes</taxon>
        <taxon>Demerecviridae</taxon>
        <taxon>Markadamsvirinae</taxon>
    </lineage>
</organism>
<proteinExistence type="predicted"/>
<reference evidence="1 2" key="1">
    <citation type="submission" date="2024-04" db="EMBL/GenBank/DDBJ databases">
        <authorList>
            <person name="Wojcicki M."/>
            <person name="Srednicka P."/>
            <person name="Shymialevich D."/>
            <person name="Sokolowska B."/>
        </authorList>
    </citation>
    <scope>NUCLEOTIDE SEQUENCE [LARGE SCALE GENOMIC DNA]</scope>
</reference>
<accession>A0AAX4Q6N8</accession>
<protein>
    <submittedName>
        <fullName evidence="1">Uncharacterized protein</fullName>
    </submittedName>
</protein>
<evidence type="ECO:0000313" key="2">
    <source>
        <dbReference type="Proteomes" id="UP001437386"/>
    </source>
</evidence>
<dbReference type="Proteomes" id="UP001437386">
    <property type="component" value="Segment"/>
</dbReference>
<gene>
    <name evidence="1" type="ORF">U7154_000114</name>
</gene>